<feature type="transmembrane region" description="Helical" evidence="5">
    <location>
        <begin position="145"/>
        <end position="166"/>
    </location>
</feature>
<accession>A0A6J1X3X4</accession>
<feature type="transmembrane region" description="Helical" evidence="5">
    <location>
        <begin position="337"/>
        <end position="360"/>
    </location>
</feature>
<dbReference type="GO" id="GO:0007166">
    <property type="term" value="P:cell surface receptor signaling pathway"/>
    <property type="evidence" value="ECO:0007669"/>
    <property type="project" value="InterPro"/>
</dbReference>
<keyword evidence="6" id="KW-0732">Signal</keyword>
<gene>
    <name evidence="9" type="primary">LOC113519713</name>
</gene>
<dbReference type="AlphaFoldDB" id="A0A6J1X3X4"/>
<dbReference type="InParanoid" id="A0A6J1X3X4"/>
<dbReference type="RefSeq" id="XP_026760691.2">
    <property type="nucleotide sequence ID" value="XM_026904890.3"/>
</dbReference>
<feature type="transmembrane region" description="Helical" evidence="5">
    <location>
        <begin position="218"/>
        <end position="242"/>
    </location>
</feature>
<protein>
    <submittedName>
        <fullName evidence="9">Probable G-protein coupled receptor Mth-like 1</fullName>
    </submittedName>
</protein>
<keyword evidence="4 5" id="KW-0472">Membrane</keyword>
<dbReference type="Gene3D" id="1.20.1070.10">
    <property type="entry name" value="Rhodopsin 7-helix transmembrane proteins"/>
    <property type="match status" value="1"/>
</dbReference>
<evidence type="ECO:0000256" key="2">
    <source>
        <dbReference type="ARBA" id="ARBA00022692"/>
    </source>
</evidence>
<dbReference type="Pfam" id="PF00002">
    <property type="entry name" value="7tm_2"/>
    <property type="match status" value="1"/>
</dbReference>
<dbReference type="CDD" id="cd15039">
    <property type="entry name" value="7tmB3_Methuselah-like"/>
    <property type="match status" value="1"/>
</dbReference>
<evidence type="ECO:0000256" key="6">
    <source>
        <dbReference type="SAM" id="SignalP"/>
    </source>
</evidence>
<feature type="transmembrane region" description="Helical" evidence="5">
    <location>
        <begin position="178"/>
        <end position="197"/>
    </location>
</feature>
<feature type="domain" description="G-protein coupled receptors family 2 profile 2" evidence="7">
    <location>
        <begin position="111"/>
        <end position="361"/>
    </location>
</feature>
<sequence>MKKLLFLILISCGVALSTKQCCPNGEILLPRGHCGADHMVSLNCQEGRMLLRDIILNGDKVSTVDTPNFVFVEDPEQYCIGTMYRDVENHDNGTIPVAVVCFEKIPKTGKDFEVSGILTLISVVFLLATVLVYSYLPRLRDLQGLCYMCMCISMAFGFLMLGTLQLSRWYDGDLCTTTAFLIYTWMMATFFWMNVICVNVYRTVKDPSYLKKTERKQYFWYSCYAWGGTILFLLVSVITNFVEGDHWKPGFSRSSCWFAGRTETWIFFYGPIAVLITANIVLFLLSSYTLWRHNNKYEANKLNILKHKFLLSLKLFLVMGVSWIFEIVSFAHGEEHVLWKITDTFNCLQGFIIFVLLVVLRRRAIRGLASENCFVFITRPLAEKLSPNDDEDDQHILADDTVEVRLN</sequence>
<evidence type="ECO:0000259" key="7">
    <source>
        <dbReference type="PROSITE" id="PS50261"/>
    </source>
</evidence>
<dbReference type="Proteomes" id="UP001652740">
    <property type="component" value="Unplaced"/>
</dbReference>
<feature type="chain" id="PRO_5046924145" evidence="6">
    <location>
        <begin position="18"/>
        <end position="407"/>
    </location>
</feature>
<keyword evidence="3 5" id="KW-1133">Transmembrane helix</keyword>
<evidence type="ECO:0000313" key="9">
    <source>
        <dbReference type="RefSeq" id="XP_026760691.2"/>
    </source>
</evidence>
<dbReference type="InterPro" id="IPR000832">
    <property type="entry name" value="GPCR_2_secretin-like"/>
</dbReference>
<evidence type="ECO:0000256" key="3">
    <source>
        <dbReference type="ARBA" id="ARBA00022989"/>
    </source>
</evidence>
<keyword evidence="2 5" id="KW-0812">Transmembrane</keyword>
<organism evidence="8 9">
    <name type="scientific">Galleria mellonella</name>
    <name type="common">Greater wax moth</name>
    <dbReference type="NCBI Taxonomy" id="7137"/>
    <lineage>
        <taxon>Eukaryota</taxon>
        <taxon>Metazoa</taxon>
        <taxon>Ecdysozoa</taxon>
        <taxon>Arthropoda</taxon>
        <taxon>Hexapoda</taxon>
        <taxon>Insecta</taxon>
        <taxon>Pterygota</taxon>
        <taxon>Neoptera</taxon>
        <taxon>Endopterygota</taxon>
        <taxon>Lepidoptera</taxon>
        <taxon>Glossata</taxon>
        <taxon>Ditrysia</taxon>
        <taxon>Pyraloidea</taxon>
        <taxon>Pyralidae</taxon>
        <taxon>Galleriinae</taxon>
        <taxon>Galleria</taxon>
    </lineage>
</organism>
<feature type="transmembrane region" description="Helical" evidence="5">
    <location>
        <begin position="266"/>
        <end position="288"/>
    </location>
</feature>
<evidence type="ECO:0000313" key="8">
    <source>
        <dbReference type="Proteomes" id="UP001652740"/>
    </source>
</evidence>
<dbReference type="KEGG" id="gmw:113519713"/>
<dbReference type="PANTHER" id="PTHR46953:SF1">
    <property type="entry name" value="G-PROTEIN COUPLED RECEPTOR MTH-LIKE 1-RELATED"/>
    <property type="match status" value="1"/>
</dbReference>
<dbReference type="GO" id="GO:0004930">
    <property type="term" value="F:G protein-coupled receptor activity"/>
    <property type="evidence" value="ECO:0007669"/>
    <property type="project" value="InterPro"/>
</dbReference>
<feature type="transmembrane region" description="Helical" evidence="5">
    <location>
        <begin position="114"/>
        <end position="133"/>
    </location>
</feature>
<comment type="subcellular location">
    <subcellularLocation>
        <location evidence="1">Membrane</location>
        <topology evidence="1">Multi-pass membrane protein</topology>
    </subcellularLocation>
</comment>
<dbReference type="PROSITE" id="PS50261">
    <property type="entry name" value="G_PROTEIN_RECEP_F2_4"/>
    <property type="match status" value="1"/>
</dbReference>
<proteinExistence type="predicted"/>
<dbReference type="InterPro" id="IPR052808">
    <property type="entry name" value="GPCR_Mth-like"/>
</dbReference>
<feature type="transmembrane region" description="Helical" evidence="5">
    <location>
        <begin position="309"/>
        <end position="331"/>
    </location>
</feature>
<reference evidence="9" key="1">
    <citation type="submission" date="2025-08" db="UniProtKB">
        <authorList>
            <consortium name="RefSeq"/>
        </authorList>
    </citation>
    <scope>IDENTIFICATION</scope>
    <source>
        <tissue evidence="9">Whole larvae</tissue>
    </source>
</reference>
<dbReference type="GeneID" id="113519713"/>
<evidence type="ECO:0000256" key="5">
    <source>
        <dbReference type="SAM" id="Phobius"/>
    </source>
</evidence>
<keyword evidence="8" id="KW-1185">Reference proteome</keyword>
<dbReference type="PANTHER" id="PTHR46953">
    <property type="entry name" value="G-PROTEIN COUPLED RECEPTOR MTH-LIKE 1-RELATED"/>
    <property type="match status" value="1"/>
</dbReference>
<dbReference type="GO" id="GO:0016020">
    <property type="term" value="C:membrane"/>
    <property type="evidence" value="ECO:0007669"/>
    <property type="project" value="UniProtKB-SubCell"/>
</dbReference>
<evidence type="ECO:0000256" key="4">
    <source>
        <dbReference type="ARBA" id="ARBA00023136"/>
    </source>
</evidence>
<name>A0A6J1X3X4_GALME</name>
<evidence type="ECO:0000256" key="1">
    <source>
        <dbReference type="ARBA" id="ARBA00004141"/>
    </source>
</evidence>
<dbReference type="SUPFAM" id="SSF81321">
    <property type="entry name" value="Family A G protein-coupled receptor-like"/>
    <property type="match status" value="1"/>
</dbReference>
<feature type="signal peptide" evidence="6">
    <location>
        <begin position="1"/>
        <end position="17"/>
    </location>
</feature>
<dbReference type="InterPro" id="IPR017981">
    <property type="entry name" value="GPCR_2-like_7TM"/>
</dbReference>